<dbReference type="PANTHER" id="PTHR33164">
    <property type="entry name" value="TRANSCRIPTIONAL REGULATOR, MARR FAMILY"/>
    <property type="match status" value="1"/>
</dbReference>
<dbReference type="GO" id="GO:0003700">
    <property type="term" value="F:DNA-binding transcription factor activity"/>
    <property type="evidence" value="ECO:0007669"/>
    <property type="project" value="InterPro"/>
</dbReference>
<accession>A0A9E8II68</accession>
<dbReference type="InterPro" id="IPR036390">
    <property type="entry name" value="WH_DNA-bd_sf"/>
</dbReference>
<dbReference type="SUPFAM" id="SSF46785">
    <property type="entry name" value="Winged helix' DNA-binding domain"/>
    <property type="match status" value="1"/>
</dbReference>
<dbReference type="InterPro" id="IPR000835">
    <property type="entry name" value="HTH_MarR-typ"/>
</dbReference>
<sequence length="156" mass="17331">MGRTVDLVNRNPQEGAGDVLESIHAVMHLFRAHQHRAVREGHQDLTPMEGKVLGFFARHPGATQSDLVAHTGRDKGQLARLIAGLKKRGLLEARPDEADRRNVRLQPTAEARSIHQAMQRHARRLSEVAVAGLSGEERRQLLELLARIRNNLEAAG</sequence>
<reference evidence="2" key="2">
    <citation type="submission" date="2022-09" db="EMBL/GenBank/DDBJ databases">
        <authorList>
            <person name="Okoth D.A."/>
            <person name="Hug J.J."/>
            <person name="Garcia R."/>
            <person name="Mueller R."/>
        </authorList>
    </citation>
    <scope>NUCLEOTIDE SEQUENCE</scope>
    <source>
        <strain evidence="2">MSr12020</strain>
    </source>
</reference>
<dbReference type="AlphaFoldDB" id="A0A9E8II68"/>
<dbReference type="InterPro" id="IPR039422">
    <property type="entry name" value="MarR/SlyA-like"/>
</dbReference>
<organism evidence="2">
    <name type="scientific">myxobacterium MSr12020</name>
    <dbReference type="NCBI Taxonomy" id="2993535"/>
    <lineage>
        <taxon>Bacteria</taxon>
        <taxon>Pseudomonadati</taxon>
        <taxon>Myxococcota</taxon>
        <taxon>Myxococcia</taxon>
        <taxon>Myxococcales</taxon>
    </lineage>
</organism>
<dbReference type="Gene3D" id="1.10.10.10">
    <property type="entry name" value="Winged helix-like DNA-binding domain superfamily/Winged helix DNA-binding domain"/>
    <property type="match status" value="1"/>
</dbReference>
<name>A0A9E8II68_9BACT</name>
<dbReference type="SMART" id="SM00347">
    <property type="entry name" value="HTH_MARR"/>
    <property type="match status" value="1"/>
</dbReference>
<reference evidence="2" key="1">
    <citation type="journal article" date="2022" name="Microorganisms">
        <title>Discovery, Biosynthesis and Biological Activity of a Succinylated Myxochelin from the Myxobacterial Strain MSr12020.</title>
        <authorList>
            <person name="Okoth D.A."/>
            <person name="Hug J.J."/>
            <person name="Garcia R."/>
            <person name="Muller R."/>
        </authorList>
    </citation>
    <scope>NUCLEOTIDE SEQUENCE</scope>
    <source>
        <strain evidence="2">MSr12020</strain>
    </source>
</reference>
<evidence type="ECO:0000313" key="2">
    <source>
        <dbReference type="EMBL" id="UZH23227.1"/>
    </source>
</evidence>
<dbReference type="PROSITE" id="PS50995">
    <property type="entry name" value="HTH_MARR_2"/>
    <property type="match status" value="1"/>
</dbReference>
<feature type="domain" description="HTH marR-type" evidence="1">
    <location>
        <begin position="16"/>
        <end position="150"/>
    </location>
</feature>
<dbReference type="PRINTS" id="PR00598">
    <property type="entry name" value="HTHMARR"/>
</dbReference>
<protein>
    <recommendedName>
        <fullName evidence="1">HTH marR-type domain-containing protein</fullName>
    </recommendedName>
</protein>
<dbReference type="PANTHER" id="PTHR33164:SF43">
    <property type="entry name" value="HTH-TYPE TRANSCRIPTIONAL REPRESSOR YETL"/>
    <property type="match status" value="1"/>
</dbReference>
<evidence type="ECO:0000259" key="1">
    <source>
        <dbReference type="PROSITE" id="PS50995"/>
    </source>
</evidence>
<dbReference type="EMBL" id="OP359050">
    <property type="protein sequence ID" value="UZH23227.1"/>
    <property type="molecule type" value="Genomic_DNA"/>
</dbReference>
<proteinExistence type="predicted"/>
<dbReference type="Pfam" id="PF12802">
    <property type="entry name" value="MarR_2"/>
    <property type="match status" value="1"/>
</dbReference>
<dbReference type="InterPro" id="IPR036388">
    <property type="entry name" value="WH-like_DNA-bd_sf"/>
</dbReference>
<dbReference type="GO" id="GO:0006950">
    <property type="term" value="P:response to stress"/>
    <property type="evidence" value="ECO:0007669"/>
    <property type="project" value="TreeGrafter"/>
</dbReference>